<dbReference type="AlphaFoldDB" id="A0A9W9YTH9"/>
<feature type="compositionally biased region" description="Basic and acidic residues" evidence="1">
    <location>
        <begin position="82"/>
        <end position="100"/>
    </location>
</feature>
<proteinExistence type="predicted"/>
<feature type="chain" id="PRO_5040828343" evidence="2">
    <location>
        <begin position="20"/>
        <end position="295"/>
    </location>
</feature>
<feature type="signal peptide" evidence="2">
    <location>
        <begin position="1"/>
        <end position="19"/>
    </location>
</feature>
<accession>A0A9W9YTH9</accession>
<dbReference type="OrthoDB" id="10058007at2759"/>
<sequence length="295" mass="31664">MKCFGILLLMISVYIETIAKEKHRHEAETKQSPPLARSNSGFTPSEGGSSSGFVTQEKTNPTLRSVSRSVVNGSSGTQTLHRGNDETTETKETKESKKPDLPAIIYSVKGARHRAKVTDGQKKSLTGKPGQTTANDDSTAGGGGLGSMLKGANIKGAVVEKGIEVMGKLVDKQLQIIDEAQEKAENFLKKEIKLDIVPDKVWQTEDMFIPAGYHLNSHISSDDSAPKEVGETPYTYPAGVGNVLMNGCWGTGYNEGDPCYAARWKLEACLNLIDGAAFMGVGLMGVVSTVLNQEK</sequence>
<name>A0A9W9YTH9_9CNID</name>
<evidence type="ECO:0000313" key="4">
    <source>
        <dbReference type="Proteomes" id="UP001163046"/>
    </source>
</evidence>
<dbReference type="EMBL" id="MU827302">
    <property type="protein sequence ID" value="KAJ7365905.1"/>
    <property type="molecule type" value="Genomic_DNA"/>
</dbReference>
<reference evidence="3" key="1">
    <citation type="submission" date="2023-01" db="EMBL/GenBank/DDBJ databases">
        <title>Genome assembly of the deep-sea coral Lophelia pertusa.</title>
        <authorList>
            <person name="Herrera S."/>
            <person name="Cordes E."/>
        </authorList>
    </citation>
    <scope>NUCLEOTIDE SEQUENCE</scope>
    <source>
        <strain evidence="3">USNM1676648</strain>
        <tissue evidence="3">Polyp</tissue>
    </source>
</reference>
<comment type="caution">
    <text evidence="3">The sequence shown here is derived from an EMBL/GenBank/DDBJ whole genome shotgun (WGS) entry which is preliminary data.</text>
</comment>
<feature type="compositionally biased region" description="Low complexity" evidence="1">
    <location>
        <begin position="64"/>
        <end position="76"/>
    </location>
</feature>
<feature type="region of interest" description="Disordered" evidence="1">
    <location>
        <begin position="115"/>
        <end position="143"/>
    </location>
</feature>
<feature type="compositionally biased region" description="Polar residues" evidence="1">
    <location>
        <begin position="129"/>
        <end position="138"/>
    </location>
</feature>
<evidence type="ECO:0000256" key="2">
    <source>
        <dbReference type="SAM" id="SignalP"/>
    </source>
</evidence>
<dbReference type="PANTHER" id="PTHR46549">
    <property type="entry name" value="MACPF DOMAIN-CONTAINING PROTEIN"/>
    <property type="match status" value="1"/>
</dbReference>
<organism evidence="3 4">
    <name type="scientific">Desmophyllum pertusum</name>
    <dbReference type="NCBI Taxonomy" id="174260"/>
    <lineage>
        <taxon>Eukaryota</taxon>
        <taxon>Metazoa</taxon>
        <taxon>Cnidaria</taxon>
        <taxon>Anthozoa</taxon>
        <taxon>Hexacorallia</taxon>
        <taxon>Scleractinia</taxon>
        <taxon>Caryophylliina</taxon>
        <taxon>Caryophylliidae</taxon>
        <taxon>Desmophyllum</taxon>
    </lineage>
</organism>
<dbReference type="Proteomes" id="UP001163046">
    <property type="component" value="Unassembled WGS sequence"/>
</dbReference>
<gene>
    <name evidence="3" type="ORF">OS493_002635</name>
</gene>
<keyword evidence="4" id="KW-1185">Reference proteome</keyword>
<keyword evidence="2" id="KW-0732">Signal</keyword>
<feature type="compositionally biased region" description="Polar residues" evidence="1">
    <location>
        <begin position="37"/>
        <end position="63"/>
    </location>
</feature>
<dbReference type="PANTHER" id="PTHR46549:SF1">
    <property type="entry name" value="MACPF DOMAIN-CONTAINING PROTEIN"/>
    <property type="match status" value="1"/>
</dbReference>
<feature type="region of interest" description="Disordered" evidence="1">
    <location>
        <begin position="25"/>
        <end position="103"/>
    </location>
</feature>
<evidence type="ECO:0000256" key="1">
    <source>
        <dbReference type="SAM" id="MobiDB-lite"/>
    </source>
</evidence>
<protein>
    <submittedName>
        <fullName evidence="3">Uncharacterized protein</fullName>
    </submittedName>
</protein>
<evidence type="ECO:0000313" key="3">
    <source>
        <dbReference type="EMBL" id="KAJ7365905.1"/>
    </source>
</evidence>